<proteinExistence type="predicted"/>
<evidence type="ECO:0000313" key="4">
    <source>
        <dbReference type="Proteomes" id="UP001163823"/>
    </source>
</evidence>
<organism evidence="3 4">
    <name type="scientific">Quillaja saponaria</name>
    <name type="common">Soap bark tree</name>
    <dbReference type="NCBI Taxonomy" id="32244"/>
    <lineage>
        <taxon>Eukaryota</taxon>
        <taxon>Viridiplantae</taxon>
        <taxon>Streptophyta</taxon>
        <taxon>Embryophyta</taxon>
        <taxon>Tracheophyta</taxon>
        <taxon>Spermatophyta</taxon>
        <taxon>Magnoliopsida</taxon>
        <taxon>eudicotyledons</taxon>
        <taxon>Gunneridae</taxon>
        <taxon>Pentapetalae</taxon>
        <taxon>rosids</taxon>
        <taxon>fabids</taxon>
        <taxon>Fabales</taxon>
        <taxon>Quillajaceae</taxon>
        <taxon>Quillaja</taxon>
    </lineage>
</organism>
<dbReference type="InterPro" id="IPR029327">
    <property type="entry name" value="HAUS4"/>
</dbReference>
<sequence length="288" mass="32732">MVVAEADQRLRLPLISKDGNIHKEDIEKLSVMSQSSLESTGANVTISSTSNSTNYTTPSSSIAGPKPDVSATEIVESGVGGVPNRFLGITPAYLWQNQLQQVPLSMDMTEYRLFVSCEMEAQFEIEMRLCYEQAQSKHCEVNIFSPSTPHTRLVTSYARSRVKLIIEEIEREEAALQEDLYFADRKFAEYYNVLEQILGVLFKLVKDLKLSINIDIPPGPFQRKGSDVKSYFQSPGACTRLREYQGVNAHFDNIVRQYHNIVKKLENMQWTIHQVEMDLKRMPDNPST</sequence>
<keyword evidence="1" id="KW-0175">Coiled coil</keyword>
<dbReference type="GO" id="GO:0051225">
    <property type="term" value="P:spindle assembly"/>
    <property type="evidence" value="ECO:0007669"/>
    <property type="project" value="InterPro"/>
</dbReference>
<evidence type="ECO:0000313" key="3">
    <source>
        <dbReference type="EMBL" id="KAJ7960775.1"/>
    </source>
</evidence>
<dbReference type="KEGG" id="qsa:O6P43_021171"/>
<accession>A0AAD7LPS6</accession>
<dbReference type="PANTHER" id="PTHR16219:SF1">
    <property type="entry name" value="HAUS AUGMIN-LIKE COMPLEX SUBUNIT 4"/>
    <property type="match status" value="1"/>
</dbReference>
<dbReference type="Pfam" id="PF14735">
    <property type="entry name" value="HAUS4"/>
    <property type="match status" value="2"/>
</dbReference>
<dbReference type="Proteomes" id="UP001163823">
    <property type="component" value="Chromosome 8"/>
</dbReference>
<keyword evidence="4" id="KW-1185">Reference proteome</keyword>
<name>A0AAD7LPS6_QUISA</name>
<dbReference type="AlphaFoldDB" id="A0AAD7LPS6"/>
<feature type="region of interest" description="Disordered" evidence="2">
    <location>
        <begin position="42"/>
        <end position="68"/>
    </location>
</feature>
<dbReference type="GO" id="GO:0051011">
    <property type="term" value="F:microtubule minus-end binding"/>
    <property type="evidence" value="ECO:0007669"/>
    <property type="project" value="TreeGrafter"/>
</dbReference>
<protein>
    <submittedName>
        <fullName evidence="3">AUGMIN subunit 4</fullName>
    </submittedName>
</protein>
<comment type="caution">
    <text evidence="3">The sequence shown here is derived from an EMBL/GenBank/DDBJ whole genome shotgun (WGS) entry which is preliminary data.</text>
</comment>
<dbReference type="EMBL" id="JARAOO010000008">
    <property type="protein sequence ID" value="KAJ7960775.1"/>
    <property type="molecule type" value="Genomic_DNA"/>
</dbReference>
<dbReference type="PANTHER" id="PTHR16219">
    <property type="entry name" value="AUGMIN SUBUNIT 4 FAMILY MEMBER"/>
    <property type="match status" value="1"/>
</dbReference>
<evidence type="ECO:0000256" key="1">
    <source>
        <dbReference type="SAM" id="Coils"/>
    </source>
</evidence>
<feature type="compositionally biased region" description="Low complexity" evidence="2">
    <location>
        <begin position="45"/>
        <end position="62"/>
    </location>
</feature>
<gene>
    <name evidence="3" type="ORF">O6P43_021171</name>
</gene>
<dbReference type="GO" id="GO:0070652">
    <property type="term" value="C:HAUS complex"/>
    <property type="evidence" value="ECO:0007669"/>
    <property type="project" value="InterPro"/>
</dbReference>
<reference evidence="3" key="1">
    <citation type="journal article" date="2023" name="Science">
        <title>Elucidation of the pathway for biosynthesis of saponin adjuvants from the soapbark tree.</title>
        <authorList>
            <person name="Reed J."/>
            <person name="Orme A."/>
            <person name="El-Demerdash A."/>
            <person name="Owen C."/>
            <person name="Martin L.B.B."/>
            <person name="Misra R.C."/>
            <person name="Kikuchi S."/>
            <person name="Rejzek M."/>
            <person name="Martin A.C."/>
            <person name="Harkess A."/>
            <person name="Leebens-Mack J."/>
            <person name="Louveau T."/>
            <person name="Stephenson M.J."/>
            <person name="Osbourn A."/>
        </authorList>
    </citation>
    <scope>NUCLEOTIDE SEQUENCE</scope>
    <source>
        <strain evidence="3">S10</strain>
    </source>
</reference>
<evidence type="ECO:0000256" key="2">
    <source>
        <dbReference type="SAM" id="MobiDB-lite"/>
    </source>
</evidence>
<feature type="coiled-coil region" evidence="1">
    <location>
        <begin position="159"/>
        <end position="186"/>
    </location>
</feature>